<reference evidence="2 4" key="2">
    <citation type="submission" date="2018-06" db="EMBL/GenBank/DDBJ databases">
        <title>Mutators as drivers of adaptation in pathogenic bacteria and a risk factor for host jumps and vaccine escape.</title>
        <authorList>
            <person name="Barnes A.C."/>
            <person name="Silayeva O."/>
        </authorList>
    </citation>
    <scope>NUCLEOTIDE SEQUENCE [LARGE SCALE GENOMIC DNA]</scope>
    <source>
        <strain evidence="2 4">QMA0445</strain>
    </source>
</reference>
<keyword evidence="3" id="KW-1185">Reference proteome</keyword>
<dbReference type="AlphaFoldDB" id="A0A3L8GKH5"/>
<proteinExistence type="predicted"/>
<organism evidence="2 4">
    <name type="scientific">Streptococcus iniae</name>
    <name type="common">Streptococcus shiloi</name>
    <dbReference type="NCBI Taxonomy" id="1346"/>
    <lineage>
        <taxon>Bacteria</taxon>
        <taxon>Bacillati</taxon>
        <taxon>Bacillota</taxon>
        <taxon>Bacilli</taxon>
        <taxon>Lactobacillales</taxon>
        <taxon>Streptococcaceae</taxon>
        <taxon>Streptococcus</taxon>
    </lineage>
</organism>
<evidence type="ECO:0000313" key="3">
    <source>
        <dbReference type="Proteomes" id="UP000025245"/>
    </source>
</evidence>
<dbReference type="EMBL" id="QLQD01000049">
    <property type="protein sequence ID" value="RLU56974.1"/>
    <property type="molecule type" value="Genomic_DNA"/>
</dbReference>
<sequence length="229" mass="26681">MNKYLNIIALENPNNPFEAEFYTKLKTYYSDLFSIYIIDAIEKVKGPFDAIFSFTPIETLDKPHLLFSHQLGSSDSFYVNQEILDSADTILRLSRYLNNFYQKYSSSCLQDFLYQLRISDKDGHFTFHNQQFNGTFFPDQTSRLEPWLYQQLSDPERADSKHLLLPSASLDHIYFQSYYAIRDHQKHYLGSIDIVQDLKPILSQYLDETAQAIVGWSDVTSGPSISDDY</sequence>
<name>A0A3L8GKH5_STRIN</name>
<dbReference type="GeneID" id="35765019"/>
<dbReference type="Proteomes" id="UP000025245">
    <property type="component" value="Chromosome"/>
</dbReference>
<protein>
    <submittedName>
        <fullName evidence="2">Multidrug transporter</fullName>
    </submittedName>
</protein>
<dbReference type="KEGG" id="siq:DQ08_05005"/>
<evidence type="ECO:0000313" key="1">
    <source>
        <dbReference type="EMBL" id="AHY15823.1"/>
    </source>
</evidence>
<dbReference type="KEGG" id="siz:SI82_05195"/>
<dbReference type="OrthoDB" id="2230068at2"/>
<evidence type="ECO:0000313" key="2">
    <source>
        <dbReference type="EMBL" id="RLU56974.1"/>
    </source>
</evidence>
<dbReference type="EMBL" id="CP007586">
    <property type="protein sequence ID" value="AHY15823.1"/>
    <property type="molecule type" value="Genomic_DNA"/>
</dbReference>
<dbReference type="RefSeq" id="WP_003099704.1">
    <property type="nucleotide sequence ID" value="NZ_CP010783.1"/>
</dbReference>
<dbReference type="STRING" id="1346.BMF34_05090"/>
<accession>A0A3L8GKH5</accession>
<gene>
    <name evidence="2" type="ORF">DIY07_05340</name>
    <name evidence="1" type="ORF">DQ08_05005</name>
</gene>
<reference evidence="1 3" key="1">
    <citation type="journal article" date="2014" name="Genome Announc.">
        <title>Complete Genome Sequence of a Virulent Strain, Streptococcus iniae ISET0901, Isolated from Diseased Tilapia.</title>
        <authorList>
            <person name="Pridgeon J.W."/>
            <person name="Zhang D."/>
            <person name="Zhang L."/>
        </authorList>
    </citation>
    <scope>NUCLEOTIDE SEQUENCE [LARGE SCALE GENOMIC DNA]</scope>
    <source>
        <strain evidence="1 3">ISET0901</strain>
    </source>
</reference>
<evidence type="ECO:0000313" key="4">
    <source>
        <dbReference type="Proteomes" id="UP000269148"/>
    </source>
</evidence>
<dbReference type="SMR" id="A0A3L8GKH5"/>
<dbReference type="KEGG" id="sio:DW64_05000"/>
<dbReference type="Proteomes" id="UP000269148">
    <property type="component" value="Unassembled WGS sequence"/>
</dbReference>